<evidence type="ECO:0000259" key="5">
    <source>
        <dbReference type="SMART" id="SM01217"/>
    </source>
</evidence>
<dbReference type="Pfam" id="PF00933">
    <property type="entry name" value="Glyco_hydro_3"/>
    <property type="match status" value="1"/>
</dbReference>
<dbReference type="SUPFAM" id="SSF51445">
    <property type="entry name" value="(Trans)glycosidases"/>
    <property type="match status" value="1"/>
</dbReference>
<keyword evidence="1 4" id="KW-0732">Signal</keyword>
<name>A0AB40BMD9_DIOCR</name>
<dbReference type="GO" id="GO:0045493">
    <property type="term" value="P:xylan catabolic process"/>
    <property type="evidence" value="ECO:0007669"/>
    <property type="project" value="InterPro"/>
</dbReference>
<dbReference type="GeneID" id="120263845"/>
<dbReference type="InterPro" id="IPR017853">
    <property type="entry name" value="GH"/>
</dbReference>
<dbReference type="InterPro" id="IPR001764">
    <property type="entry name" value="Glyco_hydro_3_N"/>
</dbReference>
<dbReference type="GO" id="GO:0031222">
    <property type="term" value="P:arabinan catabolic process"/>
    <property type="evidence" value="ECO:0007669"/>
    <property type="project" value="TreeGrafter"/>
</dbReference>
<dbReference type="InterPro" id="IPR036962">
    <property type="entry name" value="Glyco_hydro_3_N_sf"/>
</dbReference>
<dbReference type="Gene3D" id="2.60.40.10">
    <property type="entry name" value="Immunoglobulins"/>
    <property type="match status" value="1"/>
</dbReference>
<keyword evidence="2" id="KW-0378">Hydrolase</keyword>
<dbReference type="SUPFAM" id="SSF52279">
    <property type="entry name" value="Beta-D-glucan exohydrolase, C-terminal domain"/>
    <property type="match status" value="1"/>
</dbReference>
<dbReference type="GO" id="GO:0009044">
    <property type="term" value="F:xylan 1,4-beta-xylosidase activity"/>
    <property type="evidence" value="ECO:0007669"/>
    <property type="project" value="InterPro"/>
</dbReference>
<evidence type="ECO:0000256" key="3">
    <source>
        <dbReference type="ARBA" id="ARBA00023295"/>
    </source>
</evidence>
<dbReference type="FunFam" id="3.20.20.300:FF:000010">
    <property type="entry name" value="Putative beta-D-xylosidase 5"/>
    <property type="match status" value="1"/>
</dbReference>
<dbReference type="InterPro" id="IPR026891">
    <property type="entry name" value="Fn3-like"/>
</dbReference>
<evidence type="ECO:0000256" key="1">
    <source>
        <dbReference type="ARBA" id="ARBA00022729"/>
    </source>
</evidence>
<dbReference type="PANTHER" id="PTHR42721:SF11">
    <property type="entry name" value="BETA-D-XYLOSIDASE 5-RELATED"/>
    <property type="match status" value="1"/>
</dbReference>
<dbReference type="RefSeq" id="XP_039127756.1">
    <property type="nucleotide sequence ID" value="XM_039271822.1"/>
</dbReference>
<dbReference type="InterPro" id="IPR044993">
    <property type="entry name" value="BXL"/>
</dbReference>
<gene>
    <name evidence="7" type="primary">LOC120263845</name>
</gene>
<dbReference type="GO" id="GO:0046556">
    <property type="term" value="F:alpha-L-arabinofuranosidase activity"/>
    <property type="evidence" value="ECO:0007669"/>
    <property type="project" value="TreeGrafter"/>
</dbReference>
<feature type="chain" id="PRO_5044315064" evidence="4">
    <location>
        <begin position="22"/>
        <end position="831"/>
    </location>
</feature>
<keyword evidence="6" id="KW-1185">Reference proteome</keyword>
<feature type="domain" description="Fibronectin type III-like" evidence="5">
    <location>
        <begin position="748"/>
        <end position="818"/>
    </location>
</feature>
<dbReference type="Gene3D" id="3.20.20.300">
    <property type="entry name" value="Glycoside hydrolase, family 3, N-terminal domain"/>
    <property type="match status" value="1"/>
</dbReference>
<dbReference type="InterPro" id="IPR002772">
    <property type="entry name" value="Glyco_hydro_3_C"/>
</dbReference>
<evidence type="ECO:0000313" key="6">
    <source>
        <dbReference type="Proteomes" id="UP001515500"/>
    </source>
</evidence>
<reference evidence="7" key="1">
    <citation type="submission" date="2025-08" db="UniProtKB">
        <authorList>
            <consortium name="RefSeq"/>
        </authorList>
    </citation>
    <scope>IDENTIFICATION</scope>
</reference>
<protein>
    <submittedName>
        <fullName evidence="7">Beta-xylosidase/alpha-L-arabinofuranosidase 1-like</fullName>
    </submittedName>
</protein>
<keyword evidence="3" id="KW-0326">Glycosidase</keyword>
<sequence>MANIVKLLFILFLSFFISTSSRIITPSSSSSSSSSSSPSSVLSNLTYIPGPIQSNGKNYTRVCDPERFADMGLNMKDFAYCDKSLPYSVRIKDLIGRMTVKEKILNLGDRAPGSGRVGLQNYNWWTEALHGISDVGHATYFGDIINSATVFPTPILTVSTFDPALWRQIGHTVSIEGRAMYNLGHAGLTVWSPNINIVRDPRWGRALETPGEDPLAVSVYAVNYVRGLQDVEGFEVVKDPNTRPLSLSACCKHYTAYDVDQWYHEMYNRKEFDARTMERDMVETFNRPFESCVREGDGSSIMCSYNKINGVPVCANPRLMSQTFRGEWDLHGYIVSDCDSVQVMTENHKWLHDSPVDAIAQSLSAGLDLDCGCCGESDNYFQNFGESAIQQGRIREKDLDNALTNLYTVLMRVGFFDGNPLFDKLGLNDICSKEHIELSAKAAREGIVLLKNNDNNVLPLDTSKFKKIALIGPLANATEPMRGNYAGVPCKYITPIDGFNASNVQVDYQQGCADVGCQNISDLNSVLESVKNADATVLFFGNDLSIEREEFDRDGLKLPGEQEKLITKAAEAAKGPVILVLMSGGGLDVSFAEKHPKIGAILWAGYPGEQGGHAIADIVFGKYNPGGRLPLTWYHDDYVKQLPMTSLQLRPNKEFGYPGRTYRFFDGPVVYPFGHGLSYTQYKYTVKPKLSSINVGLEKHHKCKDLSLKSNANVISECPSALIDDLKCEETISFSVEVANVGKMDGDHTVMVYSKPPEFVDDAPIKQLIGFQKVFVPAGKKKVVKFDINACKALTLVEKTAYKVLAEGQHTIVIGFGDDAVSFPFEVVFKK</sequence>
<proteinExistence type="predicted"/>
<dbReference type="InterPro" id="IPR013783">
    <property type="entry name" value="Ig-like_fold"/>
</dbReference>
<feature type="signal peptide" evidence="4">
    <location>
        <begin position="1"/>
        <end position="21"/>
    </location>
</feature>
<dbReference type="AlphaFoldDB" id="A0AB40BMD9"/>
<dbReference type="Pfam" id="PF01915">
    <property type="entry name" value="Glyco_hydro_3_C"/>
    <property type="match status" value="1"/>
</dbReference>
<evidence type="ECO:0000256" key="2">
    <source>
        <dbReference type="ARBA" id="ARBA00022801"/>
    </source>
</evidence>
<dbReference type="Gene3D" id="3.40.50.1700">
    <property type="entry name" value="Glycoside hydrolase family 3 C-terminal domain"/>
    <property type="match status" value="1"/>
</dbReference>
<dbReference type="InterPro" id="IPR036881">
    <property type="entry name" value="Glyco_hydro_3_C_sf"/>
</dbReference>
<dbReference type="SMART" id="SM01217">
    <property type="entry name" value="Fn3_like"/>
    <property type="match status" value="1"/>
</dbReference>
<accession>A0AB40BMD9</accession>
<organism evidence="6 7">
    <name type="scientific">Dioscorea cayennensis subsp. rotundata</name>
    <name type="common">White Guinea yam</name>
    <name type="synonym">Dioscorea rotundata</name>
    <dbReference type="NCBI Taxonomy" id="55577"/>
    <lineage>
        <taxon>Eukaryota</taxon>
        <taxon>Viridiplantae</taxon>
        <taxon>Streptophyta</taxon>
        <taxon>Embryophyta</taxon>
        <taxon>Tracheophyta</taxon>
        <taxon>Spermatophyta</taxon>
        <taxon>Magnoliopsida</taxon>
        <taxon>Liliopsida</taxon>
        <taxon>Dioscoreales</taxon>
        <taxon>Dioscoreaceae</taxon>
        <taxon>Dioscorea</taxon>
    </lineage>
</organism>
<evidence type="ECO:0000256" key="4">
    <source>
        <dbReference type="SAM" id="SignalP"/>
    </source>
</evidence>
<dbReference type="PANTHER" id="PTHR42721">
    <property type="entry name" value="SUGAR HYDROLASE-RELATED"/>
    <property type="match status" value="1"/>
</dbReference>
<dbReference type="FunFam" id="3.40.50.1700:FF:000001">
    <property type="entry name" value="probable beta-D-xylosidase 2"/>
    <property type="match status" value="1"/>
</dbReference>
<dbReference type="Proteomes" id="UP001515500">
    <property type="component" value="Chromosome 6"/>
</dbReference>
<evidence type="ECO:0000313" key="7">
    <source>
        <dbReference type="RefSeq" id="XP_039127756.1"/>
    </source>
</evidence>
<dbReference type="Pfam" id="PF14310">
    <property type="entry name" value="Fn3-like"/>
    <property type="match status" value="1"/>
</dbReference>